<proteinExistence type="predicted"/>
<reference evidence="2" key="1">
    <citation type="submission" date="2017-01" db="EMBL/GenBank/DDBJ databases">
        <authorList>
            <person name="Brunel B."/>
        </authorList>
    </citation>
    <scope>NUCLEOTIDE SEQUENCE [LARGE SCALE GENOMIC DNA]</scope>
</reference>
<evidence type="ECO:0000313" key="1">
    <source>
        <dbReference type="EMBL" id="SIT59205.1"/>
    </source>
</evidence>
<name>A0A1R3VH44_9HYPH</name>
<keyword evidence="2" id="KW-1185">Reference proteome</keyword>
<dbReference type="STRING" id="1631249.BQ8794_70135"/>
<protein>
    <submittedName>
        <fullName evidence="1">Uncharacterized protein</fullName>
    </submittedName>
</protein>
<organism evidence="1 2">
    <name type="scientific">Mesorhizobium prunaredense</name>
    <dbReference type="NCBI Taxonomy" id="1631249"/>
    <lineage>
        <taxon>Bacteria</taxon>
        <taxon>Pseudomonadati</taxon>
        <taxon>Pseudomonadota</taxon>
        <taxon>Alphaproteobacteria</taxon>
        <taxon>Hyphomicrobiales</taxon>
        <taxon>Phyllobacteriaceae</taxon>
        <taxon>Mesorhizobium</taxon>
    </lineage>
</organism>
<dbReference type="Proteomes" id="UP000188388">
    <property type="component" value="Unassembled WGS sequence"/>
</dbReference>
<sequence length="334" mass="35845">MKAVGASAGTCYALWWHKGQAGMAQHIAQKLRLTAALLGTVSRKDLAAAFRGVNPKTAFDLGRADKWLQGRAQPRQLSVYDDWSKLLKLEQPGAWIAESDLPGFTAAICARHGIERAELERRAGAHFETASGHEERSLGLALAGTYACYSRALSPYYRGQLIRGSLSIEAGLGAHGLTAAYREVLPTGQLLVGGPVTPAKRGLYAHLKETNGDAAHFFLCLFPQSRPGSVLGGYMCGTTIIGPEPQPSLTRILMIRLRNPVPEAWGGYLPPDGSIAADLASLGLSVEQTEAVDRQLAQFLVGDSDGGANQIPPAEFRAILDVFDRHWLSHPGQA</sequence>
<accession>A0A1R3VH44</accession>
<gene>
    <name evidence="1" type="ORF">BQ8794_70135</name>
</gene>
<dbReference type="EMBL" id="FTPD01000067">
    <property type="protein sequence ID" value="SIT59205.1"/>
    <property type="molecule type" value="Genomic_DNA"/>
</dbReference>
<dbReference type="AlphaFoldDB" id="A0A1R3VH44"/>
<evidence type="ECO:0000313" key="2">
    <source>
        <dbReference type="Proteomes" id="UP000188388"/>
    </source>
</evidence>